<keyword evidence="5" id="KW-1185">Reference proteome</keyword>
<dbReference type="SUPFAM" id="SSF103111">
    <property type="entry name" value="Activator of Hsp90 ATPase, Aha1"/>
    <property type="match status" value="1"/>
</dbReference>
<dbReference type="Gene3D" id="3.15.10.20">
    <property type="entry name" value="Activator of Hsp90 ATPase Aha1, N-terminal domain"/>
    <property type="match status" value="1"/>
</dbReference>
<dbReference type="GeneTree" id="ENSGT00940000157344"/>
<feature type="region of interest" description="Disordered" evidence="2">
    <location>
        <begin position="1"/>
        <end position="27"/>
    </location>
</feature>
<dbReference type="Pfam" id="PF09229">
    <property type="entry name" value="Aha1_N"/>
    <property type="match status" value="1"/>
</dbReference>
<dbReference type="GO" id="GO:0001671">
    <property type="term" value="F:ATPase activator activity"/>
    <property type="evidence" value="ECO:0007669"/>
    <property type="project" value="InterPro"/>
</dbReference>
<evidence type="ECO:0000313" key="4">
    <source>
        <dbReference type="Ensembl" id="ENSMLEP00000024716.1"/>
    </source>
</evidence>
<evidence type="ECO:0000256" key="1">
    <source>
        <dbReference type="ARBA" id="ARBA00006817"/>
    </source>
</evidence>
<reference evidence="4" key="2">
    <citation type="submission" date="2025-09" db="UniProtKB">
        <authorList>
            <consortium name="Ensembl"/>
        </authorList>
    </citation>
    <scope>IDENTIFICATION</scope>
</reference>
<comment type="similarity">
    <text evidence="1">Belongs to the AHA1 family.</text>
</comment>
<dbReference type="Proteomes" id="UP000233140">
    <property type="component" value="Unassembled WGS sequence"/>
</dbReference>
<dbReference type="OMA" id="ESEAGHC"/>
<organism evidence="4 5">
    <name type="scientific">Mandrillus leucophaeus</name>
    <name type="common">Drill</name>
    <name type="synonym">Papio leucophaeus</name>
    <dbReference type="NCBI Taxonomy" id="9568"/>
    <lineage>
        <taxon>Eukaryota</taxon>
        <taxon>Metazoa</taxon>
        <taxon>Chordata</taxon>
        <taxon>Craniata</taxon>
        <taxon>Vertebrata</taxon>
        <taxon>Euteleostomi</taxon>
        <taxon>Mammalia</taxon>
        <taxon>Eutheria</taxon>
        <taxon>Euarchontoglires</taxon>
        <taxon>Primates</taxon>
        <taxon>Haplorrhini</taxon>
        <taxon>Catarrhini</taxon>
        <taxon>Cercopithecidae</taxon>
        <taxon>Cercopithecinae</taxon>
        <taxon>Mandrillus</taxon>
    </lineage>
</organism>
<name>A0A2K5ZA74_MANLE</name>
<dbReference type="GO" id="GO:0005829">
    <property type="term" value="C:cytosol"/>
    <property type="evidence" value="ECO:0007669"/>
    <property type="project" value="TreeGrafter"/>
</dbReference>
<evidence type="ECO:0000313" key="5">
    <source>
        <dbReference type="Proteomes" id="UP000233140"/>
    </source>
</evidence>
<feature type="compositionally biased region" description="Basic and acidic residues" evidence="2">
    <location>
        <begin position="16"/>
        <end position="27"/>
    </location>
</feature>
<reference evidence="4" key="1">
    <citation type="submission" date="2025-08" db="UniProtKB">
        <authorList>
            <consortium name="Ensembl"/>
        </authorList>
    </citation>
    <scope>IDENTIFICATION</scope>
</reference>
<dbReference type="STRING" id="9568.ENSMLEP00000024716"/>
<proteinExistence type="inferred from homology"/>
<dbReference type="PANTHER" id="PTHR13009:SF4">
    <property type="entry name" value="ACTIVATOR OF 90 KDA HEAT SHOCK PROTEIN ATPASE HOMOLOG 2-RELATED"/>
    <property type="match status" value="1"/>
</dbReference>
<evidence type="ECO:0000256" key="2">
    <source>
        <dbReference type="SAM" id="MobiDB-lite"/>
    </source>
</evidence>
<dbReference type="Ensembl" id="ENSMLET00000048241.1">
    <property type="protein sequence ID" value="ENSMLEP00000024716.1"/>
    <property type="gene ID" value="ENSMLEG00000036543.1"/>
</dbReference>
<feature type="domain" description="Activator of Hsp90 ATPase AHSA1-like N-terminal" evidence="3">
    <location>
        <begin position="24"/>
        <end position="154"/>
    </location>
</feature>
<dbReference type="InterPro" id="IPR015310">
    <property type="entry name" value="AHSA1-like_N"/>
</dbReference>
<dbReference type="GO" id="GO:0006457">
    <property type="term" value="P:protein folding"/>
    <property type="evidence" value="ECO:0007669"/>
    <property type="project" value="TreeGrafter"/>
</dbReference>
<dbReference type="PANTHER" id="PTHR13009">
    <property type="entry name" value="HEAT SHOCK PROTEIN 90 HSP90 CO-CHAPERONE AHA-1"/>
    <property type="match status" value="1"/>
</dbReference>
<dbReference type="SMART" id="SM01000">
    <property type="entry name" value="Aha1_N"/>
    <property type="match status" value="1"/>
</dbReference>
<dbReference type="AlphaFoldDB" id="A0A2K5ZA74"/>
<evidence type="ECO:0000259" key="3">
    <source>
        <dbReference type="SMART" id="SM01000"/>
    </source>
</evidence>
<dbReference type="GO" id="GO:0051087">
    <property type="term" value="F:protein-folding chaperone binding"/>
    <property type="evidence" value="ECO:0007669"/>
    <property type="project" value="InterPro"/>
</dbReference>
<accession>A0A2K5ZA74</accession>
<sequence>GFRAGQCGRPVWATAAREDTTQTERDATSWSKGKFQELLVGIVVENDTGRGEISELKQVEGEASCSSRKGKLIFFYEWYIKLGWKGIVKESGVKHKGLIEIPNLSEENEVDDTEVNVSKKKGDGDILKDLMKTAGTAKVRQALGDYLKALKTGKEGIPCEPEGPFSIYPLYSFKLHCTGLGNPVLPRQPY</sequence>
<dbReference type="InterPro" id="IPR036338">
    <property type="entry name" value="Aha1"/>
</dbReference>
<protein>
    <recommendedName>
        <fullName evidence="3">Activator of Hsp90 ATPase AHSA1-like N-terminal domain-containing protein</fullName>
    </recommendedName>
</protein>